<evidence type="ECO:0000313" key="2">
    <source>
        <dbReference type="Proteomes" id="UP000762676"/>
    </source>
</evidence>
<dbReference type="AlphaFoldDB" id="A0AAV4G2D7"/>
<organism evidence="1 2">
    <name type="scientific">Elysia marginata</name>
    <dbReference type="NCBI Taxonomy" id="1093978"/>
    <lineage>
        <taxon>Eukaryota</taxon>
        <taxon>Metazoa</taxon>
        <taxon>Spiralia</taxon>
        <taxon>Lophotrochozoa</taxon>
        <taxon>Mollusca</taxon>
        <taxon>Gastropoda</taxon>
        <taxon>Heterobranchia</taxon>
        <taxon>Euthyneura</taxon>
        <taxon>Panpulmonata</taxon>
        <taxon>Sacoglossa</taxon>
        <taxon>Placobranchoidea</taxon>
        <taxon>Plakobranchidae</taxon>
        <taxon>Elysia</taxon>
    </lineage>
</organism>
<dbReference type="Proteomes" id="UP000762676">
    <property type="component" value="Unassembled WGS sequence"/>
</dbReference>
<proteinExistence type="predicted"/>
<reference evidence="1 2" key="1">
    <citation type="journal article" date="2021" name="Elife">
        <title>Chloroplast acquisition without the gene transfer in kleptoplastic sea slugs, Plakobranchus ocellatus.</title>
        <authorList>
            <person name="Maeda T."/>
            <person name="Takahashi S."/>
            <person name="Yoshida T."/>
            <person name="Shimamura S."/>
            <person name="Takaki Y."/>
            <person name="Nagai Y."/>
            <person name="Toyoda A."/>
            <person name="Suzuki Y."/>
            <person name="Arimoto A."/>
            <person name="Ishii H."/>
            <person name="Satoh N."/>
            <person name="Nishiyama T."/>
            <person name="Hasebe M."/>
            <person name="Maruyama T."/>
            <person name="Minagawa J."/>
            <person name="Obokata J."/>
            <person name="Shigenobu S."/>
        </authorList>
    </citation>
    <scope>NUCLEOTIDE SEQUENCE [LARGE SCALE GENOMIC DNA]</scope>
</reference>
<keyword evidence="2" id="KW-1185">Reference proteome</keyword>
<comment type="caution">
    <text evidence="1">The sequence shown here is derived from an EMBL/GenBank/DDBJ whole genome shotgun (WGS) entry which is preliminary data.</text>
</comment>
<accession>A0AAV4G2D7</accession>
<evidence type="ECO:0000313" key="1">
    <source>
        <dbReference type="EMBL" id="GFR79637.1"/>
    </source>
</evidence>
<sequence length="74" mass="8434">MQCHKHSRLYPDSAAALVSRDEPQQVDPGQFITNETPRAYSTVNVMYKSCIMKTDLRDGKLQRLPTPNDHATCR</sequence>
<dbReference type="EMBL" id="BMAT01011808">
    <property type="protein sequence ID" value="GFR79637.1"/>
    <property type="molecule type" value="Genomic_DNA"/>
</dbReference>
<name>A0AAV4G2D7_9GAST</name>
<gene>
    <name evidence="1" type="ORF">ElyMa_005880500</name>
</gene>
<protein>
    <submittedName>
        <fullName evidence="1">Uncharacterized protein</fullName>
    </submittedName>
</protein>